<dbReference type="EMBL" id="PIQH01000006">
    <property type="protein sequence ID" value="RUO80112.1"/>
    <property type="molecule type" value="Genomic_DNA"/>
</dbReference>
<dbReference type="AlphaFoldDB" id="A0A432ZQJ0"/>
<evidence type="ECO:0000259" key="5">
    <source>
        <dbReference type="PROSITE" id="PS50977"/>
    </source>
</evidence>
<dbReference type="PRINTS" id="PR00455">
    <property type="entry name" value="HTHTETR"/>
</dbReference>
<keyword evidence="3" id="KW-0804">Transcription</keyword>
<reference evidence="6 7" key="1">
    <citation type="journal article" date="2011" name="Front. Microbiol.">
        <title>Genomic signatures of strain selection and enhancement in Bacillus atrophaeus var. globigii, a historical biowarfare simulant.</title>
        <authorList>
            <person name="Gibbons H.S."/>
            <person name="Broomall S.M."/>
            <person name="McNew L.A."/>
            <person name="Daligault H."/>
            <person name="Chapman C."/>
            <person name="Bruce D."/>
            <person name="Karavis M."/>
            <person name="Krepps M."/>
            <person name="McGregor P.A."/>
            <person name="Hong C."/>
            <person name="Park K.H."/>
            <person name="Akmal A."/>
            <person name="Feldman A."/>
            <person name="Lin J.S."/>
            <person name="Chang W.E."/>
            <person name="Higgs B.W."/>
            <person name="Demirev P."/>
            <person name="Lindquist J."/>
            <person name="Liem A."/>
            <person name="Fochler E."/>
            <person name="Read T.D."/>
            <person name="Tapia R."/>
            <person name="Johnson S."/>
            <person name="Bishop-Lilly K.A."/>
            <person name="Detter C."/>
            <person name="Han C."/>
            <person name="Sozhamannan S."/>
            <person name="Rosenzweig C.N."/>
            <person name="Skowronski E.W."/>
        </authorList>
    </citation>
    <scope>NUCLEOTIDE SEQUENCE [LARGE SCALE GENOMIC DNA]</scope>
    <source>
        <strain evidence="6 7">CC-PW-9</strain>
    </source>
</reference>
<keyword evidence="7" id="KW-1185">Reference proteome</keyword>
<dbReference type="Pfam" id="PF17937">
    <property type="entry name" value="TetR_C_28"/>
    <property type="match status" value="1"/>
</dbReference>
<keyword evidence="2 4" id="KW-0238">DNA-binding</keyword>
<dbReference type="InterPro" id="IPR041479">
    <property type="entry name" value="TetR_CgmR_C"/>
</dbReference>
<name>A0A432ZQJ0_9GAMM</name>
<dbReference type="GO" id="GO:0003677">
    <property type="term" value="F:DNA binding"/>
    <property type="evidence" value="ECO:0007669"/>
    <property type="project" value="UniProtKB-UniRule"/>
</dbReference>
<evidence type="ECO:0000256" key="3">
    <source>
        <dbReference type="ARBA" id="ARBA00023163"/>
    </source>
</evidence>
<dbReference type="PANTHER" id="PTHR47506:SF1">
    <property type="entry name" value="HTH-TYPE TRANSCRIPTIONAL REGULATOR YJDC"/>
    <property type="match status" value="1"/>
</dbReference>
<dbReference type="PANTHER" id="PTHR47506">
    <property type="entry name" value="TRANSCRIPTIONAL REGULATORY PROTEIN"/>
    <property type="match status" value="1"/>
</dbReference>
<keyword evidence="1" id="KW-0805">Transcription regulation</keyword>
<evidence type="ECO:0000256" key="2">
    <source>
        <dbReference type="ARBA" id="ARBA00023125"/>
    </source>
</evidence>
<dbReference type="OrthoDB" id="9798857at2"/>
<dbReference type="Gene3D" id="1.10.357.10">
    <property type="entry name" value="Tetracycline Repressor, domain 2"/>
    <property type="match status" value="1"/>
</dbReference>
<evidence type="ECO:0000256" key="4">
    <source>
        <dbReference type="PROSITE-ProRule" id="PRU00335"/>
    </source>
</evidence>
<evidence type="ECO:0000313" key="7">
    <source>
        <dbReference type="Proteomes" id="UP000287996"/>
    </source>
</evidence>
<sequence length="190" mass="20739">MVCQRKSSGRPSNREVILDAAERLVAERGAGHLTFDALVACTGISKGGLLYHFGSKDALLEAMIERMVDKKRELRDSALAQIGDEPNAALKSILLATLNAHSDSAALNSAMLATAANNPKLLAPLRQHVGEIFDELSQFGDGQLAKLLLFSVHGARLFEQLGLCEHCLDEREQFAERLKALVDEKFDGKR</sequence>
<dbReference type="InterPro" id="IPR001647">
    <property type="entry name" value="HTH_TetR"/>
</dbReference>
<evidence type="ECO:0000256" key="1">
    <source>
        <dbReference type="ARBA" id="ARBA00023015"/>
    </source>
</evidence>
<feature type="domain" description="HTH tetR-type" evidence="5">
    <location>
        <begin position="11"/>
        <end position="71"/>
    </location>
</feature>
<organism evidence="6 7">
    <name type="scientific">Idiomarina tyrosinivorans</name>
    <dbReference type="NCBI Taxonomy" id="1445662"/>
    <lineage>
        <taxon>Bacteria</taxon>
        <taxon>Pseudomonadati</taxon>
        <taxon>Pseudomonadota</taxon>
        <taxon>Gammaproteobacteria</taxon>
        <taxon>Alteromonadales</taxon>
        <taxon>Idiomarinaceae</taxon>
        <taxon>Idiomarina</taxon>
    </lineage>
</organism>
<accession>A0A432ZQJ0</accession>
<dbReference type="Pfam" id="PF00440">
    <property type="entry name" value="TetR_N"/>
    <property type="match status" value="1"/>
</dbReference>
<comment type="caution">
    <text evidence="6">The sequence shown here is derived from an EMBL/GenBank/DDBJ whole genome shotgun (WGS) entry which is preliminary data.</text>
</comment>
<dbReference type="PROSITE" id="PS50977">
    <property type="entry name" value="HTH_TETR_2"/>
    <property type="match status" value="1"/>
</dbReference>
<gene>
    <name evidence="6" type="ORF">CWI84_07375</name>
</gene>
<dbReference type="RefSeq" id="WP_126841950.1">
    <property type="nucleotide sequence ID" value="NZ_PIQH01000006.1"/>
</dbReference>
<dbReference type="InterPro" id="IPR009057">
    <property type="entry name" value="Homeodomain-like_sf"/>
</dbReference>
<evidence type="ECO:0000313" key="6">
    <source>
        <dbReference type="EMBL" id="RUO80112.1"/>
    </source>
</evidence>
<feature type="DNA-binding region" description="H-T-H motif" evidence="4">
    <location>
        <begin position="34"/>
        <end position="53"/>
    </location>
</feature>
<proteinExistence type="predicted"/>
<dbReference type="SUPFAM" id="SSF46689">
    <property type="entry name" value="Homeodomain-like"/>
    <property type="match status" value="1"/>
</dbReference>
<dbReference type="Proteomes" id="UP000287996">
    <property type="component" value="Unassembled WGS sequence"/>
</dbReference>
<protein>
    <submittedName>
        <fullName evidence="6">TetR/AcrR family transcriptional regulator</fullName>
    </submittedName>
</protein>